<feature type="compositionally biased region" description="Basic and acidic residues" evidence="8">
    <location>
        <begin position="894"/>
        <end position="906"/>
    </location>
</feature>
<dbReference type="PRINTS" id="PR00503">
    <property type="entry name" value="BROMODOMAIN"/>
</dbReference>
<evidence type="ECO:0000259" key="10">
    <source>
        <dbReference type="PROSITE" id="PS50016"/>
    </source>
</evidence>
<dbReference type="Pfam" id="PF00855">
    <property type="entry name" value="PWWP"/>
    <property type="match status" value="1"/>
</dbReference>
<dbReference type="CDD" id="cd05508">
    <property type="entry name" value="Bromo_RACK7"/>
    <property type="match status" value="1"/>
</dbReference>
<dbReference type="PROSITE" id="PS50014">
    <property type="entry name" value="BROMODOMAIN_2"/>
    <property type="match status" value="1"/>
</dbReference>
<feature type="domain" description="PHD-type" evidence="10">
    <location>
        <begin position="194"/>
        <end position="239"/>
    </location>
</feature>
<feature type="compositionally biased region" description="Polar residues" evidence="8">
    <location>
        <begin position="842"/>
        <end position="861"/>
    </location>
</feature>
<dbReference type="InterPro" id="IPR011011">
    <property type="entry name" value="Znf_FYVE_PHD"/>
</dbReference>
<dbReference type="PANTHER" id="PTHR46453">
    <property type="entry name" value="PROTEIN KINASE C-BINDING PROTEIN 1"/>
    <property type="match status" value="1"/>
</dbReference>
<evidence type="ECO:0000259" key="9">
    <source>
        <dbReference type="PROSITE" id="PS50014"/>
    </source>
</evidence>
<feature type="compositionally biased region" description="Basic and acidic residues" evidence="8">
    <location>
        <begin position="750"/>
        <end position="765"/>
    </location>
</feature>
<gene>
    <name evidence="12" type="ORF">HHI36_004090</name>
</gene>
<feature type="region of interest" description="Disordered" evidence="8">
    <location>
        <begin position="497"/>
        <end position="718"/>
    </location>
</feature>
<protein>
    <recommendedName>
        <fullName evidence="14">Protein kinase C-binding protein 1</fullName>
    </recommendedName>
</protein>
<dbReference type="GO" id="GO:0008270">
    <property type="term" value="F:zinc ion binding"/>
    <property type="evidence" value="ECO:0007669"/>
    <property type="project" value="UniProtKB-KW"/>
</dbReference>
<dbReference type="EMBL" id="JABFTP020000144">
    <property type="protein sequence ID" value="KAL3280862.1"/>
    <property type="molecule type" value="Genomic_DNA"/>
</dbReference>
<evidence type="ECO:0000256" key="3">
    <source>
        <dbReference type="ARBA" id="ARBA00022833"/>
    </source>
</evidence>
<dbReference type="SUPFAM" id="SSF57903">
    <property type="entry name" value="FYVE/PHD zinc finger"/>
    <property type="match status" value="1"/>
</dbReference>
<dbReference type="PANTHER" id="PTHR46453:SF5">
    <property type="entry name" value="PROTEIN KINASE C-BINDING PROTEIN 1 ISOFORM X1"/>
    <property type="match status" value="1"/>
</dbReference>
<dbReference type="InterPro" id="IPR013083">
    <property type="entry name" value="Znf_RING/FYVE/PHD"/>
</dbReference>
<keyword evidence="5 6" id="KW-0103">Bromodomain</keyword>
<feature type="compositionally biased region" description="Basic and acidic residues" evidence="8">
    <location>
        <begin position="1091"/>
        <end position="1116"/>
    </location>
</feature>
<dbReference type="SMART" id="SM00293">
    <property type="entry name" value="PWWP"/>
    <property type="match status" value="1"/>
</dbReference>
<feature type="compositionally biased region" description="Basic and acidic residues" evidence="8">
    <location>
        <begin position="815"/>
        <end position="840"/>
    </location>
</feature>
<dbReference type="InterPro" id="IPR037967">
    <property type="entry name" value="ZMYND8_Bromo_dom"/>
</dbReference>
<evidence type="ECO:0000256" key="1">
    <source>
        <dbReference type="ARBA" id="ARBA00022723"/>
    </source>
</evidence>
<feature type="region of interest" description="Disordered" evidence="8">
    <location>
        <begin position="1334"/>
        <end position="1356"/>
    </location>
</feature>
<evidence type="ECO:0000256" key="7">
    <source>
        <dbReference type="PROSITE-ProRule" id="PRU00146"/>
    </source>
</evidence>
<dbReference type="SUPFAM" id="SSF47370">
    <property type="entry name" value="Bromodomain"/>
    <property type="match status" value="1"/>
</dbReference>
<evidence type="ECO:0000313" key="13">
    <source>
        <dbReference type="Proteomes" id="UP001516400"/>
    </source>
</evidence>
<feature type="region of interest" description="Disordered" evidence="8">
    <location>
        <begin position="932"/>
        <end position="951"/>
    </location>
</feature>
<feature type="compositionally biased region" description="Acidic residues" evidence="8">
    <location>
        <begin position="573"/>
        <end position="605"/>
    </location>
</feature>
<feature type="compositionally biased region" description="Basic and acidic residues" evidence="8">
    <location>
        <begin position="563"/>
        <end position="572"/>
    </location>
</feature>
<feature type="compositionally biased region" description="Polar residues" evidence="8">
    <location>
        <begin position="1005"/>
        <end position="1027"/>
    </location>
</feature>
<feature type="compositionally biased region" description="Basic and acidic residues" evidence="8">
    <location>
        <begin position="1334"/>
        <end position="1344"/>
    </location>
</feature>
<evidence type="ECO:0000256" key="5">
    <source>
        <dbReference type="ARBA" id="ARBA00023117"/>
    </source>
</evidence>
<dbReference type="InterPro" id="IPR044075">
    <property type="entry name" value="PRKCBP1_PHD"/>
</dbReference>
<feature type="region of interest" description="Disordered" evidence="8">
    <location>
        <begin position="1"/>
        <end position="28"/>
    </location>
</feature>
<evidence type="ECO:0000256" key="2">
    <source>
        <dbReference type="ARBA" id="ARBA00022771"/>
    </source>
</evidence>
<feature type="compositionally biased region" description="Basic and acidic residues" evidence="8">
    <location>
        <begin position="640"/>
        <end position="653"/>
    </location>
</feature>
<comment type="caution">
    <text evidence="12">The sequence shown here is derived from an EMBL/GenBank/DDBJ whole genome shotgun (WGS) entry which is preliminary data.</text>
</comment>
<dbReference type="InterPro" id="IPR001487">
    <property type="entry name" value="Bromodomain"/>
</dbReference>
<dbReference type="InterPro" id="IPR000313">
    <property type="entry name" value="PWWP_dom"/>
</dbReference>
<evidence type="ECO:0008006" key="14">
    <source>
        <dbReference type="Google" id="ProtNLM"/>
    </source>
</evidence>
<dbReference type="InterPro" id="IPR036427">
    <property type="entry name" value="Bromodomain-like_sf"/>
</dbReference>
<dbReference type="PROSITE" id="PS01359">
    <property type="entry name" value="ZF_PHD_1"/>
    <property type="match status" value="1"/>
</dbReference>
<dbReference type="PROSITE" id="PS50016">
    <property type="entry name" value="ZF_PHD_2"/>
    <property type="match status" value="1"/>
</dbReference>
<keyword evidence="2 7" id="KW-0863">Zinc-finger</keyword>
<feature type="compositionally biased region" description="Polar residues" evidence="8">
    <location>
        <begin position="1345"/>
        <end position="1354"/>
    </location>
</feature>
<dbReference type="Gene3D" id="1.20.920.10">
    <property type="entry name" value="Bromodomain-like"/>
    <property type="match status" value="1"/>
</dbReference>
<dbReference type="Gene3D" id="2.30.30.140">
    <property type="match status" value="1"/>
</dbReference>
<feature type="domain" description="PWWP" evidence="11">
    <location>
        <begin position="384"/>
        <end position="435"/>
    </location>
</feature>
<feature type="region of interest" description="Disordered" evidence="8">
    <location>
        <begin position="984"/>
        <end position="1034"/>
    </location>
</feature>
<dbReference type="CDD" id="cd20160">
    <property type="entry name" value="PWWP_PRKCBP1"/>
    <property type="match status" value="1"/>
</dbReference>
<keyword evidence="3" id="KW-0862">Zinc</keyword>
<dbReference type="Gene3D" id="3.30.40.10">
    <property type="entry name" value="Zinc/RING finger domain, C3HC4 (zinc finger)"/>
    <property type="match status" value="1"/>
</dbReference>
<dbReference type="CDD" id="cd15538">
    <property type="entry name" value="PHD_PRKCBP1"/>
    <property type="match status" value="1"/>
</dbReference>
<sequence>MSINSDENLPSIDSPEPESPTSLLKDEPMEAIHFSPSSIHVTAEADLINKQYDTKTIDFSDNDITEDEQLNTKRRSELKLLLALSKEANLETNISYKRKSLDPVKLKEMTSTPPKSSSETEQLAKKARIVEKTDKFPITAESELESMVVGESSNNDDMPTPEKLKKEEPKVKDGGVGDERKNIKDFKMFKPNKDIFCWRCHREGVNICCETCPRSYHQKCLKQTISNVENWPCPECVAILKAESTQTRSPAMKGMTLEHLCSLLKFAVKRMIECNGSEPFLHPVNDKDFPEYKKYIIQPMNLTLLEKNIKENLYGSTQAFEADAKWILHNSIIFNSYQSKLTTFAKTIMKICKQEMAEIENCPSCYLNANTKKSTWFVEVCPKPHILVWAKLKGFPYWPAKAMCVNSSGMVDVRFFGAHDRAWVPSKECFLYSRRDPNSNKQKRNDIIECMREVEVYISNIKALYGEFNYAPFKLPYDPENELKQLLLFIPRFKPNAPPPKKRCRLSESRSKSSVKKDEVDVKDENEPEAKETNKESMEGYGTDDEMNDSTVDTNKRTMMLRRHADSNLSKEIEDEEEEEEASEDSDSEEEESEDKIDPEVDDDTQVSSNSPTETLLRGNVRTRGGLNASIGKIKIIPRKISEESSPRKRLSSDETYSPSKTSRRNSDQSVKSDSSRLSSLSDKINRVDMSENVELTLGNSSESYITSSTNDTETKKKPVQIDVELSISPQNKVKITDRIMKKLSSSDEDISKSSPNKENEVKSQTDIILERYKNLVKKKSKEFASVEASTSFGSTSISSKDLCESSSNIDGITSEEKVKTDSKESDKDIECTYKNDEGKASISQKIESSNELVISSTENISPPEEMEEISKPEARRISAENPHDSSTEDEDDEKAKDTTKRDSTSETRVNTDILDGAVTTNVISETIPEKIMSSNIHAPEKEKEEISSNCEDEEVDETHCKKEGNSPIKCKLGAVISAKILQSKMKEKPEQEVISKSEGKDEINSATETKSRTQNIVEKSLTTTGKNDGETDCISITHTNSEVVGNSTETEPSDSVVKIAISKKDKKFQVKEITSTKIKILPKEVTLEKIEPESKKRDKEEFVDNKSAKAIEHTDSNSSDDQDVVLDDTQIDETNIRNIIHSSLNRVGGLKRPIEETTNDKKSIERNEDGTTETSKEPQDTQIQKKPRTHDEENEKLSISQNFKIVPIQAILNKSTDTVSTDQSLIMNNPILLKKLSQKDSETNVSNEQGMVCVEIKSEPESSDEEAEESEYMEKKRKYMSALNISEKTDEVSAPKKHVIRTRSKAEVMESIRQIDNLSRVIEEVATTFSAKHEAKKTNDRKITNQPPSNSQMLEEKKRASVQENGEIYVKSFAKLPQQQTISRVIQARPLQKSKSSSFAVKTNPQPIRKETPQKTEMAPTTLTRIVSTPNVTTTNSQNPPVPVSVANKPIDSLSSLGMY</sequence>
<feature type="region of interest" description="Disordered" evidence="8">
    <location>
        <begin position="1091"/>
        <end position="1125"/>
    </location>
</feature>
<feature type="compositionally biased region" description="Low complexity" evidence="8">
    <location>
        <begin position="790"/>
        <end position="800"/>
    </location>
</feature>
<dbReference type="PROSITE" id="PS00633">
    <property type="entry name" value="BROMODOMAIN_1"/>
    <property type="match status" value="1"/>
</dbReference>
<reference evidence="12 13" key="1">
    <citation type="journal article" date="2021" name="BMC Biol.">
        <title>Horizontally acquired antibacterial genes associated with adaptive radiation of ladybird beetles.</title>
        <authorList>
            <person name="Li H.S."/>
            <person name="Tang X.F."/>
            <person name="Huang Y.H."/>
            <person name="Xu Z.Y."/>
            <person name="Chen M.L."/>
            <person name="Du X.Y."/>
            <person name="Qiu B.Y."/>
            <person name="Chen P.T."/>
            <person name="Zhang W."/>
            <person name="Slipinski A."/>
            <person name="Escalona H.E."/>
            <person name="Waterhouse R.M."/>
            <person name="Zwick A."/>
            <person name="Pang H."/>
        </authorList>
    </citation>
    <scope>NUCLEOTIDE SEQUENCE [LARGE SCALE GENOMIC DNA]</scope>
    <source>
        <strain evidence="12">SYSU2018</strain>
    </source>
</reference>
<feature type="compositionally biased region" description="Basic and acidic residues" evidence="8">
    <location>
        <begin position="160"/>
        <end position="177"/>
    </location>
</feature>
<evidence type="ECO:0000256" key="6">
    <source>
        <dbReference type="PROSITE-ProRule" id="PRU00035"/>
    </source>
</evidence>
<feature type="compositionally biased region" description="Low complexity" evidence="8">
    <location>
        <begin position="668"/>
        <end position="683"/>
    </location>
</feature>
<dbReference type="InterPro" id="IPR001965">
    <property type="entry name" value="Znf_PHD"/>
</dbReference>
<keyword evidence="1" id="KW-0479">Metal-binding</keyword>
<feature type="compositionally biased region" description="Polar residues" evidence="8">
    <location>
        <begin position="698"/>
        <end position="712"/>
    </location>
</feature>
<feature type="compositionally biased region" description="Basic and acidic residues" evidence="8">
    <location>
        <begin position="985"/>
        <end position="1004"/>
    </location>
</feature>
<dbReference type="PROSITE" id="PS50812">
    <property type="entry name" value="PWWP"/>
    <property type="match status" value="1"/>
</dbReference>
<feature type="compositionally biased region" description="Basic and acidic residues" evidence="8">
    <location>
        <begin position="505"/>
        <end position="538"/>
    </location>
</feature>
<feature type="compositionally biased region" description="Basic and acidic residues" evidence="8">
    <location>
        <begin position="1153"/>
        <end position="1180"/>
    </location>
</feature>
<dbReference type="SMART" id="SM00249">
    <property type="entry name" value="PHD"/>
    <property type="match status" value="1"/>
</dbReference>
<evidence type="ECO:0000256" key="4">
    <source>
        <dbReference type="ARBA" id="ARBA00022990"/>
    </source>
</evidence>
<name>A0ABD2NQS4_9CUCU</name>
<feature type="region of interest" description="Disordered" evidence="8">
    <location>
        <begin position="141"/>
        <end position="177"/>
    </location>
</feature>
<feature type="compositionally biased region" description="Basic and acidic residues" evidence="8">
    <location>
        <begin position="869"/>
        <end position="887"/>
    </location>
</feature>
<feature type="region of interest" description="Disordered" evidence="8">
    <location>
        <begin position="737"/>
        <end position="765"/>
    </location>
</feature>
<dbReference type="InterPro" id="IPR018359">
    <property type="entry name" value="Bromodomain_CS"/>
</dbReference>
<keyword evidence="13" id="KW-1185">Reference proteome</keyword>
<dbReference type="InterPro" id="IPR019786">
    <property type="entry name" value="Zinc_finger_PHD-type_CS"/>
</dbReference>
<dbReference type="SUPFAM" id="SSF63748">
    <property type="entry name" value="Tudor/PWWP/MBT"/>
    <property type="match status" value="1"/>
</dbReference>
<evidence type="ECO:0000259" key="11">
    <source>
        <dbReference type="PROSITE" id="PS50812"/>
    </source>
</evidence>
<keyword evidence="4" id="KW-0007">Acetylation</keyword>
<feature type="region of interest" description="Disordered" evidence="8">
    <location>
        <begin position="786"/>
        <end position="914"/>
    </location>
</feature>
<evidence type="ECO:0000313" key="12">
    <source>
        <dbReference type="EMBL" id="KAL3280862.1"/>
    </source>
</evidence>
<proteinExistence type="predicted"/>
<dbReference type="Proteomes" id="UP001516400">
    <property type="component" value="Unassembled WGS sequence"/>
</dbReference>
<feature type="region of interest" description="Disordered" evidence="8">
    <location>
        <begin position="1152"/>
        <end position="1199"/>
    </location>
</feature>
<dbReference type="InterPro" id="IPR019787">
    <property type="entry name" value="Znf_PHD-finger"/>
</dbReference>
<dbReference type="Pfam" id="PF00439">
    <property type="entry name" value="Bromodomain"/>
    <property type="match status" value="1"/>
</dbReference>
<evidence type="ECO:0000256" key="8">
    <source>
        <dbReference type="SAM" id="MobiDB-lite"/>
    </source>
</evidence>
<dbReference type="SMART" id="SM00297">
    <property type="entry name" value="BROMO"/>
    <property type="match status" value="1"/>
</dbReference>
<feature type="domain" description="Bromo" evidence="9">
    <location>
        <begin position="277"/>
        <end position="342"/>
    </location>
</feature>
<organism evidence="12 13">
    <name type="scientific">Cryptolaemus montrouzieri</name>
    <dbReference type="NCBI Taxonomy" id="559131"/>
    <lineage>
        <taxon>Eukaryota</taxon>
        <taxon>Metazoa</taxon>
        <taxon>Ecdysozoa</taxon>
        <taxon>Arthropoda</taxon>
        <taxon>Hexapoda</taxon>
        <taxon>Insecta</taxon>
        <taxon>Pterygota</taxon>
        <taxon>Neoptera</taxon>
        <taxon>Endopterygota</taxon>
        <taxon>Coleoptera</taxon>
        <taxon>Polyphaga</taxon>
        <taxon>Cucujiformia</taxon>
        <taxon>Coccinelloidea</taxon>
        <taxon>Coccinellidae</taxon>
        <taxon>Scymninae</taxon>
        <taxon>Scymnini</taxon>
        <taxon>Cryptolaemus</taxon>
    </lineage>
</organism>
<accession>A0ABD2NQS4</accession>